<keyword evidence="1" id="KW-1133">Transmembrane helix</keyword>
<keyword evidence="1" id="KW-0472">Membrane</keyword>
<dbReference type="EMBL" id="FQUO01000005">
    <property type="protein sequence ID" value="SHF13735.1"/>
    <property type="molecule type" value="Genomic_DNA"/>
</dbReference>
<dbReference type="Proteomes" id="UP000184368">
    <property type="component" value="Unassembled WGS sequence"/>
</dbReference>
<keyword evidence="3" id="KW-1185">Reference proteome</keyword>
<name>A0A1M4Z6X0_9BACT</name>
<evidence type="ECO:0000313" key="2">
    <source>
        <dbReference type="EMBL" id="SHF13735.1"/>
    </source>
</evidence>
<keyword evidence="1" id="KW-0812">Transmembrane</keyword>
<protein>
    <submittedName>
        <fullName evidence="2">Uncharacterized protein</fullName>
    </submittedName>
</protein>
<reference evidence="2 3" key="1">
    <citation type="submission" date="2016-11" db="EMBL/GenBank/DDBJ databases">
        <authorList>
            <person name="Jaros S."/>
            <person name="Januszkiewicz K."/>
            <person name="Wedrychowicz H."/>
        </authorList>
    </citation>
    <scope>NUCLEOTIDE SEQUENCE [LARGE SCALE GENOMIC DNA]</scope>
    <source>
        <strain evidence="2 3">DSM 26897</strain>
    </source>
</reference>
<dbReference type="AlphaFoldDB" id="A0A1M4Z6X0"/>
<evidence type="ECO:0000256" key="1">
    <source>
        <dbReference type="SAM" id="Phobius"/>
    </source>
</evidence>
<gene>
    <name evidence="2" type="ORF">SAMN05444008_105110</name>
</gene>
<accession>A0A1M4Z6X0</accession>
<evidence type="ECO:0000313" key="3">
    <source>
        <dbReference type="Proteomes" id="UP000184368"/>
    </source>
</evidence>
<proteinExistence type="predicted"/>
<sequence>MMDSPFAIPITLRAWCCKKLLNLLWGGNLVLICRKRLGHFKRKWLSNSVDLVSQHYHLWCFGLFLSIYLLKIFSQQCCNFRGFTYFRFVRGNIHISAKSSIAVFLLMVFLFMQLGKALHQHSHTAKPHPYIAGQELKAVSYCAVCDFHFSKDYDHDAITCAVPAIRVYALYICHFRSFLTASIGLVYADRGPPVLA</sequence>
<feature type="transmembrane region" description="Helical" evidence="1">
    <location>
        <begin position="56"/>
        <end position="74"/>
    </location>
</feature>
<feature type="transmembrane region" description="Helical" evidence="1">
    <location>
        <begin position="95"/>
        <end position="114"/>
    </location>
</feature>
<organism evidence="2 3">
    <name type="scientific">Cnuella takakiae</name>
    <dbReference type="NCBI Taxonomy" id="1302690"/>
    <lineage>
        <taxon>Bacteria</taxon>
        <taxon>Pseudomonadati</taxon>
        <taxon>Bacteroidota</taxon>
        <taxon>Chitinophagia</taxon>
        <taxon>Chitinophagales</taxon>
        <taxon>Chitinophagaceae</taxon>
        <taxon>Cnuella</taxon>
    </lineage>
</organism>